<name>A0A8J7U5N8_9BACT</name>
<comment type="caution">
    <text evidence="1">The sequence shown here is derived from an EMBL/GenBank/DDBJ whole genome shotgun (WGS) entry which is preliminary data.</text>
</comment>
<accession>A0A8J7U5N8</accession>
<evidence type="ECO:0000313" key="1">
    <source>
        <dbReference type="EMBL" id="MBO1322758.1"/>
    </source>
</evidence>
<reference evidence="1" key="1">
    <citation type="submission" date="2021-03" db="EMBL/GenBank/DDBJ databases">
        <authorList>
            <person name="Wang G."/>
        </authorList>
    </citation>
    <scope>NUCLEOTIDE SEQUENCE</scope>
    <source>
        <strain evidence="1">KCTC 12899</strain>
    </source>
</reference>
<dbReference type="Proteomes" id="UP000664417">
    <property type="component" value="Unassembled WGS sequence"/>
</dbReference>
<protein>
    <submittedName>
        <fullName evidence="1">Uncharacterized protein</fullName>
    </submittedName>
</protein>
<keyword evidence="2" id="KW-1185">Reference proteome</keyword>
<proteinExistence type="predicted"/>
<dbReference type="EMBL" id="JAFREP010000042">
    <property type="protein sequence ID" value="MBO1322758.1"/>
    <property type="molecule type" value="Genomic_DNA"/>
</dbReference>
<evidence type="ECO:0000313" key="2">
    <source>
        <dbReference type="Proteomes" id="UP000664417"/>
    </source>
</evidence>
<gene>
    <name evidence="1" type="ORF">J3U88_30075</name>
</gene>
<dbReference type="RefSeq" id="WP_207862730.1">
    <property type="nucleotide sequence ID" value="NZ_JAFREP010000042.1"/>
</dbReference>
<organism evidence="1 2">
    <name type="scientific">Acanthopleuribacter pedis</name>
    <dbReference type="NCBI Taxonomy" id="442870"/>
    <lineage>
        <taxon>Bacteria</taxon>
        <taxon>Pseudomonadati</taxon>
        <taxon>Acidobacteriota</taxon>
        <taxon>Holophagae</taxon>
        <taxon>Acanthopleuribacterales</taxon>
        <taxon>Acanthopleuribacteraceae</taxon>
        <taxon>Acanthopleuribacter</taxon>
    </lineage>
</organism>
<dbReference type="AlphaFoldDB" id="A0A8J7U5N8"/>
<sequence>MNDPVFVISPQARLAEVTRELDQLQGEVSAWLSTWANRDRAGLFQSQRQVLARLFASAHDQLRTRLAPEQWPDTPDERRLHGLRTARDQVWLRRLLGYYRDKYAQRETAAELLSAADEVVWSCYAPALIEAEDLALPLDHRPPPLAYLHHEVSPAAVLPHMVPGAVRTHDPKLSAFIQTLPIPLLILPDLNQRAPWWLVLIGHEVGHHLHYALAPKGALIPAFENAVRTAVRDLGLPDVYLWGDWSMELFADVVSVHLMGPEAVSAVACFELADPRALDQHKARYPAPLLRVALLGACWKHFSGDDRPLLGSPWSDLLAGLANASPTYAAVDQIASALCGDLPGLGVSISELCGRNPADFLPGGRVDDRAAWLLGDGAPSQWQALDDAALFAAAGFRAWRELQNEPAARLKHLAERILQTLNRCGPPGVRDDRPIPALDVPDALAFFADQVPS</sequence>